<dbReference type="Proteomes" id="UP000551878">
    <property type="component" value="Unassembled WGS sequence"/>
</dbReference>
<name>A0A840QSR5_9BACI</name>
<keyword evidence="4" id="KW-0808">Transferase</keyword>
<gene>
    <name evidence="4" type="ORF">HNQ41_002783</name>
</gene>
<sequence length="217" mass="25171">MKRKKGAYERFLKRPIDLILSLSAIIILSPVLIVVALLIRTKLGSPILFKQERPGLNERIFEMYKFRTMTDERDENGELLPDHVRLTKFGNFIRSTSLDELPGLFNIVKGDMSIVGPRPLLVKYLPFYTPEEAKRHHVRPGLTGRAQVKGRNTFIWEDRFQQDLEYIECLSFKEDLTIIFRTALKVIKKSDIVEPGVLDDFDEYRRKQQSANSGTET</sequence>
<reference evidence="4 5" key="1">
    <citation type="submission" date="2020-08" db="EMBL/GenBank/DDBJ databases">
        <title>Genomic Encyclopedia of Type Strains, Phase IV (KMG-IV): sequencing the most valuable type-strain genomes for metagenomic binning, comparative biology and taxonomic classification.</title>
        <authorList>
            <person name="Goeker M."/>
        </authorList>
    </citation>
    <scope>NUCLEOTIDE SEQUENCE [LARGE SCALE GENOMIC DNA]</scope>
    <source>
        <strain evidence="4 5">DSM 24696</strain>
    </source>
</reference>
<feature type="transmembrane region" description="Helical" evidence="2">
    <location>
        <begin position="20"/>
        <end position="39"/>
    </location>
</feature>
<evidence type="ECO:0000313" key="4">
    <source>
        <dbReference type="EMBL" id="MBB5174566.1"/>
    </source>
</evidence>
<evidence type="ECO:0000259" key="3">
    <source>
        <dbReference type="Pfam" id="PF02397"/>
    </source>
</evidence>
<evidence type="ECO:0000313" key="5">
    <source>
        <dbReference type="Proteomes" id="UP000551878"/>
    </source>
</evidence>
<dbReference type="EMBL" id="JACHHB010000014">
    <property type="protein sequence ID" value="MBB5174566.1"/>
    <property type="molecule type" value="Genomic_DNA"/>
</dbReference>
<dbReference type="PANTHER" id="PTHR30576:SF8">
    <property type="entry name" value="UNDECAPRENYL-PHOSPHATE GALACTOSE PHOSPHOTRANSFERASE"/>
    <property type="match status" value="1"/>
</dbReference>
<keyword evidence="5" id="KW-1185">Reference proteome</keyword>
<keyword evidence="2" id="KW-1133">Transmembrane helix</keyword>
<dbReference type="PANTHER" id="PTHR30576">
    <property type="entry name" value="COLANIC BIOSYNTHESIS UDP-GLUCOSE LIPID CARRIER TRANSFERASE"/>
    <property type="match status" value="1"/>
</dbReference>
<organism evidence="4 5">
    <name type="scientific">Texcoconibacillus texcoconensis</name>
    <dbReference type="NCBI Taxonomy" id="1095777"/>
    <lineage>
        <taxon>Bacteria</taxon>
        <taxon>Bacillati</taxon>
        <taxon>Bacillota</taxon>
        <taxon>Bacilli</taxon>
        <taxon>Bacillales</taxon>
        <taxon>Bacillaceae</taxon>
        <taxon>Texcoconibacillus</taxon>
    </lineage>
</organism>
<dbReference type="RefSeq" id="WP_184664977.1">
    <property type="nucleotide sequence ID" value="NZ_JACHHB010000014.1"/>
</dbReference>
<dbReference type="InterPro" id="IPR003362">
    <property type="entry name" value="Bact_transf"/>
</dbReference>
<comment type="similarity">
    <text evidence="1">Belongs to the bacterial sugar transferase family.</text>
</comment>
<accession>A0A840QSR5</accession>
<comment type="caution">
    <text evidence="4">The sequence shown here is derived from an EMBL/GenBank/DDBJ whole genome shotgun (WGS) entry which is preliminary data.</text>
</comment>
<dbReference type="AlphaFoldDB" id="A0A840QSR5"/>
<protein>
    <submittedName>
        <fullName evidence="4">Lipopolysaccharide/colanic/teichoic acid biosynthesis glycosyltransferase</fullName>
    </submittedName>
</protein>
<keyword evidence="2" id="KW-0472">Membrane</keyword>
<dbReference type="GO" id="GO:0016780">
    <property type="term" value="F:phosphotransferase activity, for other substituted phosphate groups"/>
    <property type="evidence" value="ECO:0007669"/>
    <property type="project" value="TreeGrafter"/>
</dbReference>
<evidence type="ECO:0000256" key="2">
    <source>
        <dbReference type="SAM" id="Phobius"/>
    </source>
</evidence>
<dbReference type="Pfam" id="PF02397">
    <property type="entry name" value="Bac_transf"/>
    <property type="match status" value="1"/>
</dbReference>
<keyword evidence="2" id="KW-0812">Transmembrane</keyword>
<evidence type="ECO:0000256" key="1">
    <source>
        <dbReference type="ARBA" id="ARBA00006464"/>
    </source>
</evidence>
<feature type="domain" description="Bacterial sugar transferase" evidence="3">
    <location>
        <begin position="13"/>
        <end position="188"/>
    </location>
</feature>
<proteinExistence type="inferred from homology"/>